<feature type="repeat" description="PPR" evidence="3">
    <location>
        <begin position="171"/>
        <end position="205"/>
    </location>
</feature>
<dbReference type="InterPro" id="IPR002885">
    <property type="entry name" value="PPR_rpt"/>
</dbReference>
<dbReference type="FunFam" id="1.25.40.10:FF:000470">
    <property type="entry name" value="Pentatricopeptide repeat-containing protein At5g66520"/>
    <property type="match status" value="1"/>
</dbReference>
<evidence type="ECO:0008006" key="6">
    <source>
        <dbReference type="Google" id="ProtNLM"/>
    </source>
</evidence>
<dbReference type="InParanoid" id="A0A2G5CYJ7"/>
<dbReference type="PROSITE" id="PS51375">
    <property type="entry name" value="PPR"/>
    <property type="match status" value="4"/>
</dbReference>
<sequence>MISRTARNLYKLSKSCKTIAQLKQILTQVIQTGIQNRPSSLSSILFFSATSSQADLNFASLVFTHIEKPSSFDHNSIIRGFTNAKDPRFSLMFYIEMNRKNSICDNFTFPFVLKACAMLLAVELGKSVHGKIMKMGFSSDLFIQSGLVRMYAEFGDIEKARILFDEIPERDVVLWNSMIGGYLKCGGLEQAQQLFETMKNKNVGSYNAMLGGYVKLGCLETASKLFSEMPDRDFISWNIMAGAHARFGSVEMARKFFNEAPVRNLAMWSAIICGFSQGSHFGDALQMFKEMLGEGVVPNQAILVSVLSCCAHLGALEQGVWIHGYIEKHGVEIDDIVGASLIDMYCKCGLLQGSVSLFDKINKKGVSSWTSMIYGFAIHGHSLKALERFSEMKSVGIRPNRITFVAVLSACSHAGLVDRGREVFNEMVQVHNIQPTIEHYTCMVDLLSRANLANEAQELIKAMPMKPDLFVWGALHGGLRIHGEKDSFKDEGVTEELTKLEPNDSGAYILMSNIYASNNQWENSLKMRKIMEETGVKKNLGCSMIEVDQIVHEFSAGGKLHSHSEHIYDMLDRIYREIIQI</sequence>
<evidence type="ECO:0000313" key="4">
    <source>
        <dbReference type="EMBL" id="PIA36300.1"/>
    </source>
</evidence>
<dbReference type="Pfam" id="PF01535">
    <property type="entry name" value="PPR"/>
    <property type="match status" value="4"/>
</dbReference>
<dbReference type="GO" id="GO:0003729">
    <property type="term" value="F:mRNA binding"/>
    <property type="evidence" value="ECO:0007669"/>
    <property type="project" value="UniProtKB-ARBA"/>
</dbReference>
<dbReference type="InterPro" id="IPR046848">
    <property type="entry name" value="E_motif"/>
</dbReference>
<dbReference type="NCBIfam" id="TIGR00756">
    <property type="entry name" value="PPR"/>
    <property type="match status" value="4"/>
</dbReference>
<feature type="repeat" description="PPR" evidence="3">
    <location>
        <begin position="400"/>
        <end position="435"/>
    </location>
</feature>
<organism evidence="4 5">
    <name type="scientific">Aquilegia coerulea</name>
    <name type="common">Rocky mountain columbine</name>
    <dbReference type="NCBI Taxonomy" id="218851"/>
    <lineage>
        <taxon>Eukaryota</taxon>
        <taxon>Viridiplantae</taxon>
        <taxon>Streptophyta</taxon>
        <taxon>Embryophyta</taxon>
        <taxon>Tracheophyta</taxon>
        <taxon>Spermatophyta</taxon>
        <taxon>Magnoliopsida</taxon>
        <taxon>Ranunculales</taxon>
        <taxon>Ranunculaceae</taxon>
        <taxon>Thalictroideae</taxon>
        <taxon>Aquilegia</taxon>
    </lineage>
</organism>
<proteinExistence type="inferred from homology"/>
<keyword evidence="2" id="KW-0677">Repeat</keyword>
<evidence type="ECO:0000313" key="5">
    <source>
        <dbReference type="Proteomes" id="UP000230069"/>
    </source>
</evidence>
<dbReference type="Gene3D" id="1.25.40.10">
    <property type="entry name" value="Tetratricopeptide repeat domain"/>
    <property type="match status" value="4"/>
</dbReference>
<dbReference type="InterPro" id="IPR046960">
    <property type="entry name" value="PPR_At4g14850-like_plant"/>
</dbReference>
<feature type="repeat" description="PPR" evidence="3">
    <location>
        <begin position="365"/>
        <end position="399"/>
    </location>
</feature>
<dbReference type="AlphaFoldDB" id="A0A2G5CYJ7"/>
<feature type="repeat" description="PPR" evidence="3">
    <location>
        <begin position="264"/>
        <end position="298"/>
    </location>
</feature>
<dbReference type="Pfam" id="PF13041">
    <property type="entry name" value="PPR_2"/>
    <property type="match status" value="2"/>
</dbReference>
<dbReference type="GO" id="GO:0009451">
    <property type="term" value="P:RNA modification"/>
    <property type="evidence" value="ECO:0007669"/>
    <property type="project" value="InterPro"/>
</dbReference>
<dbReference type="OrthoDB" id="185373at2759"/>
<comment type="similarity">
    <text evidence="1">Belongs to the PPR family. PCMP-H subfamily.</text>
</comment>
<dbReference type="Proteomes" id="UP000230069">
    <property type="component" value="Unassembled WGS sequence"/>
</dbReference>
<evidence type="ECO:0000256" key="2">
    <source>
        <dbReference type="ARBA" id="ARBA00022737"/>
    </source>
</evidence>
<dbReference type="STRING" id="218851.A0A2G5CYJ7"/>
<dbReference type="PANTHER" id="PTHR47926">
    <property type="entry name" value="PENTATRICOPEPTIDE REPEAT-CONTAINING PROTEIN"/>
    <property type="match status" value="1"/>
</dbReference>
<evidence type="ECO:0000256" key="3">
    <source>
        <dbReference type="PROSITE-ProRule" id="PRU00708"/>
    </source>
</evidence>
<accession>A0A2G5CYJ7</accession>
<keyword evidence="5" id="KW-1185">Reference proteome</keyword>
<dbReference type="Pfam" id="PF20431">
    <property type="entry name" value="E_motif"/>
    <property type="match status" value="1"/>
</dbReference>
<dbReference type="InterPro" id="IPR011990">
    <property type="entry name" value="TPR-like_helical_dom_sf"/>
</dbReference>
<evidence type="ECO:0000256" key="1">
    <source>
        <dbReference type="ARBA" id="ARBA00006643"/>
    </source>
</evidence>
<name>A0A2G5CYJ7_AQUCA</name>
<gene>
    <name evidence="4" type="ORF">AQUCO_03400299v1</name>
</gene>
<dbReference type="PANTHER" id="PTHR47926:SF436">
    <property type="entry name" value="PENTATRICOPEPTIDE REPEAT-CONTAINING PROTEIN ELI1, CHLOROPLASTIC-LIKE ISOFORM X2"/>
    <property type="match status" value="1"/>
</dbReference>
<dbReference type="EMBL" id="KZ305051">
    <property type="protein sequence ID" value="PIA36300.1"/>
    <property type="molecule type" value="Genomic_DNA"/>
</dbReference>
<dbReference type="FunFam" id="1.25.40.10:FF:000690">
    <property type="entry name" value="Pentatricopeptide repeat-containing protein"/>
    <property type="match status" value="1"/>
</dbReference>
<protein>
    <recommendedName>
        <fullName evidence="6">DYW domain-containing protein</fullName>
    </recommendedName>
</protein>
<reference evidence="4 5" key="1">
    <citation type="submission" date="2017-09" db="EMBL/GenBank/DDBJ databases">
        <title>WGS assembly of Aquilegia coerulea Goldsmith.</title>
        <authorList>
            <person name="Hodges S."/>
            <person name="Kramer E."/>
            <person name="Nordborg M."/>
            <person name="Tomkins J."/>
            <person name="Borevitz J."/>
            <person name="Derieg N."/>
            <person name="Yan J."/>
            <person name="Mihaltcheva S."/>
            <person name="Hayes R.D."/>
            <person name="Rokhsar D."/>
        </authorList>
    </citation>
    <scope>NUCLEOTIDE SEQUENCE [LARGE SCALE GENOMIC DNA]</scope>
    <source>
        <strain evidence="5">cv. Goldsmith</strain>
    </source>
</reference>